<feature type="domain" description="DUF6875" evidence="1">
    <location>
        <begin position="14"/>
        <end position="183"/>
    </location>
</feature>
<dbReference type="Pfam" id="PF21780">
    <property type="entry name" value="DUF6875"/>
    <property type="match status" value="1"/>
</dbReference>
<evidence type="ECO:0000313" key="2">
    <source>
        <dbReference type="EMBL" id="SFT04442.1"/>
    </source>
</evidence>
<reference evidence="3" key="1">
    <citation type="submission" date="2016-10" db="EMBL/GenBank/DDBJ databases">
        <authorList>
            <person name="Varghese N."/>
            <person name="Submissions S."/>
        </authorList>
    </citation>
    <scope>NUCLEOTIDE SEQUENCE [LARGE SCALE GENOMIC DNA]</scope>
    <source>
        <strain evidence="3">CGMCC 4.7047</strain>
    </source>
</reference>
<gene>
    <name evidence="2" type="ORF">SAMN05444716_106150</name>
</gene>
<dbReference type="Proteomes" id="UP000198873">
    <property type="component" value="Unassembled WGS sequence"/>
</dbReference>
<sequence length="208" mass="23443">MHPFLPLTAEQEAALSGWLTGYVTAPHPELGRDGPVCPFVAPARRSGVLHGVRCRWLPGDGAPRMTALIRTAMDAFEERYADRPTSLDSLIVVFDGLRPHQWHLIDDVYEEVKDEAVSRGLMLGQMHPECDARAARNPAFPANRSPLPQMVVRRMAFHDILFLHHRPDWFTTYQEHYGHLYRSPDRVDPHYVRLFDSGALVAAGGSLV</sequence>
<dbReference type="InterPro" id="IPR049240">
    <property type="entry name" value="DUF6875"/>
</dbReference>
<dbReference type="EMBL" id="FPAB01000006">
    <property type="protein sequence ID" value="SFT04442.1"/>
    <property type="molecule type" value="Genomic_DNA"/>
</dbReference>
<evidence type="ECO:0000259" key="1">
    <source>
        <dbReference type="Pfam" id="PF21780"/>
    </source>
</evidence>
<evidence type="ECO:0000313" key="3">
    <source>
        <dbReference type="Proteomes" id="UP000198873"/>
    </source>
</evidence>
<proteinExistence type="predicted"/>
<dbReference type="AlphaFoldDB" id="A0A1I6USI8"/>
<accession>A0A1I6USI8</accession>
<protein>
    <submittedName>
        <fullName evidence="2">Heptaprenyl diphosphate synthase</fullName>
    </submittedName>
</protein>
<dbReference type="RefSeq" id="WP_093843712.1">
    <property type="nucleotide sequence ID" value="NZ_CP054938.1"/>
</dbReference>
<keyword evidence="3" id="KW-1185">Reference proteome</keyword>
<organism evidence="2 3">
    <name type="scientific">Streptomyces harbinensis</name>
    <dbReference type="NCBI Taxonomy" id="1176198"/>
    <lineage>
        <taxon>Bacteria</taxon>
        <taxon>Bacillati</taxon>
        <taxon>Actinomycetota</taxon>
        <taxon>Actinomycetes</taxon>
        <taxon>Kitasatosporales</taxon>
        <taxon>Streptomycetaceae</taxon>
        <taxon>Streptomyces</taxon>
    </lineage>
</organism>
<name>A0A1I6USI8_9ACTN</name>
<dbReference type="STRING" id="1176198.SAMN05444716_106150"/>